<name>A0AAD6TUE1_9AGAR</name>
<dbReference type="EMBL" id="JARJCN010000057">
    <property type="protein sequence ID" value="KAJ7079964.1"/>
    <property type="molecule type" value="Genomic_DNA"/>
</dbReference>
<evidence type="ECO:0000313" key="3">
    <source>
        <dbReference type="Proteomes" id="UP001222325"/>
    </source>
</evidence>
<feature type="region of interest" description="Disordered" evidence="1">
    <location>
        <begin position="545"/>
        <end position="585"/>
    </location>
</feature>
<sequence>MSTLPPGLWDFTISRICPRAPIRMGRVGFAHSARNNAQPAFATATQSVSEPPPAAPFSLTPAQSGDYRGTLGRSRRNIKRSGPLTPRSGQPSSGPLAEIERRVQALKEAADVEVLASEDMVYSEAALLTMYEDLLAHKPASAPPAVNQQVQANTDIATVGRLEQQLLRMTSGSSAPESPFIAKLRRESGHSLPSFEDPVIDQTIVLHRRVIQLANARLDRLERMQPSSSTSEETPVPIPLFAIAEYQALTRACVDADDFDAAELVLHLMKRSGLAIPEEPLIAVLRHYAEAGNVHRAENCLTTFLEGAPSEPQRHLHVKSHLLATSPDCIPESALVVLHSYEAQGHPAPMKTYTSTIAALYSTRLSIARAQAWDLFAHMRYVAHPEPDTILYSAMIRACASPVGTSRSADPERALDLWTEMTIEHKLPPTLSAYNAVILACAKSGRKMYVNEAFRIAKEMLDAHRDAYGRSAFLPDRRTLCALLEGAKRIGDLARARWILADLVRSDAGETDGVNEEIMMHVFHTYASYVPPFTRNLAMLVPGREPKSPAAASETHAAEAAGQPTVAKAPPPTSHSARFTRVPPQTSHEVIEEVQALYQRVLEDTGRDPIVATRDDLFAGQKKFQHVKITVRLVNSYLSAHYQHSPLEMAVALFWRVFPDVDLAPDARSYVDALERCGRAKRGRERAIALDFVETAWAEWLALEDPGRVSGRPLDPRLVERAHVAFMRVLVLNGKLERALDHIKAFAARYPPAHLFERTTKASFRSTRTVLDGARPLVRLMTTSEVPDDGVPPLLMFRDLELLHHRLVAASNTPGIAYIKYLSKAYEWALRGRRDAAMKARPPPIQSIHAVARAS</sequence>
<feature type="compositionally biased region" description="Low complexity" evidence="1">
    <location>
        <begin position="550"/>
        <end position="561"/>
    </location>
</feature>
<feature type="compositionally biased region" description="Polar residues" evidence="1">
    <location>
        <begin position="40"/>
        <end position="49"/>
    </location>
</feature>
<proteinExistence type="predicted"/>
<dbReference type="Gene3D" id="1.25.40.10">
    <property type="entry name" value="Tetratricopeptide repeat domain"/>
    <property type="match status" value="1"/>
</dbReference>
<dbReference type="Proteomes" id="UP001222325">
    <property type="component" value="Unassembled WGS sequence"/>
</dbReference>
<dbReference type="GO" id="GO:0003729">
    <property type="term" value="F:mRNA binding"/>
    <property type="evidence" value="ECO:0007669"/>
    <property type="project" value="TreeGrafter"/>
</dbReference>
<accession>A0AAD6TUE1</accession>
<organism evidence="2 3">
    <name type="scientific">Mycena belliarum</name>
    <dbReference type="NCBI Taxonomy" id="1033014"/>
    <lineage>
        <taxon>Eukaryota</taxon>
        <taxon>Fungi</taxon>
        <taxon>Dikarya</taxon>
        <taxon>Basidiomycota</taxon>
        <taxon>Agaricomycotina</taxon>
        <taxon>Agaricomycetes</taxon>
        <taxon>Agaricomycetidae</taxon>
        <taxon>Agaricales</taxon>
        <taxon>Marasmiineae</taxon>
        <taxon>Mycenaceae</taxon>
        <taxon>Mycena</taxon>
    </lineage>
</organism>
<dbReference type="PANTHER" id="PTHR47938">
    <property type="entry name" value="RESPIRATORY COMPLEX I CHAPERONE (CIA84), PUTATIVE (AFU_ORTHOLOGUE AFUA_2G06020)-RELATED"/>
    <property type="match status" value="1"/>
</dbReference>
<evidence type="ECO:0000256" key="1">
    <source>
        <dbReference type="SAM" id="MobiDB-lite"/>
    </source>
</evidence>
<gene>
    <name evidence="2" type="ORF">B0H15DRAFT_490530</name>
</gene>
<dbReference type="InterPro" id="IPR011990">
    <property type="entry name" value="TPR-like_helical_dom_sf"/>
</dbReference>
<feature type="region of interest" description="Disordered" evidence="1">
    <location>
        <begin position="40"/>
        <end position="96"/>
    </location>
</feature>
<protein>
    <submittedName>
        <fullName evidence="2">Uncharacterized protein</fullName>
    </submittedName>
</protein>
<comment type="caution">
    <text evidence="2">The sequence shown here is derived from an EMBL/GenBank/DDBJ whole genome shotgun (WGS) entry which is preliminary data.</text>
</comment>
<reference evidence="2" key="1">
    <citation type="submission" date="2023-03" db="EMBL/GenBank/DDBJ databases">
        <title>Massive genome expansion in bonnet fungi (Mycena s.s.) driven by repeated elements and novel gene families across ecological guilds.</title>
        <authorList>
            <consortium name="Lawrence Berkeley National Laboratory"/>
            <person name="Harder C.B."/>
            <person name="Miyauchi S."/>
            <person name="Viragh M."/>
            <person name="Kuo A."/>
            <person name="Thoen E."/>
            <person name="Andreopoulos B."/>
            <person name="Lu D."/>
            <person name="Skrede I."/>
            <person name="Drula E."/>
            <person name="Henrissat B."/>
            <person name="Morin E."/>
            <person name="Kohler A."/>
            <person name="Barry K."/>
            <person name="LaButti K."/>
            <person name="Morin E."/>
            <person name="Salamov A."/>
            <person name="Lipzen A."/>
            <person name="Mereny Z."/>
            <person name="Hegedus B."/>
            <person name="Baldrian P."/>
            <person name="Stursova M."/>
            <person name="Weitz H."/>
            <person name="Taylor A."/>
            <person name="Grigoriev I.V."/>
            <person name="Nagy L.G."/>
            <person name="Martin F."/>
            <person name="Kauserud H."/>
        </authorList>
    </citation>
    <scope>NUCLEOTIDE SEQUENCE</scope>
    <source>
        <strain evidence="2">CBHHK173m</strain>
    </source>
</reference>
<dbReference type="AlphaFoldDB" id="A0AAD6TUE1"/>
<evidence type="ECO:0000313" key="2">
    <source>
        <dbReference type="EMBL" id="KAJ7079964.1"/>
    </source>
</evidence>
<keyword evidence="3" id="KW-1185">Reference proteome</keyword>